<proteinExistence type="predicted"/>
<accession>A0A6H1U1G0</accession>
<gene>
    <name evidence="2" type="ORF">HCG48_20465</name>
</gene>
<dbReference type="Proteomes" id="UP000500857">
    <property type="component" value="Chromosome"/>
</dbReference>
<keyword evidence="1" id="KW-0812">Transmembrane</keyword>
<evidence type="ECO:0000313" key="3">
    <source>
        <dbReference type="Proteomes" id="UP000500857"/>
    </source>
</evidence>
<reference evidence="2 3" key="1">
    <citation type="submission" date="2020-04" db="EMBL/GenBank/DDBJ databases">
        <authorList>
            <person name="Basu S."/>
            <person name="Maruthanayagam V."/>
            <person name="Chakraborty S."/>
            <person name="Pramanik A."/>
            <person name="Mukherjee J."/>
            <person name="Brink B."/>
        </authorList>
    </citation>
    <scope>NUCLEOTIDE SEQUENCE [LARGE SCALE GENOMIC DNA]</scope>
    <source>
        <strain evidence="2 3">AP17</strain>
    </source>
</reference>
<dbReference type="EMBL" id="CP051167">
    <property type="protein sequence ID" value="QIZ72674.1"/>
    <property type="molecule type" value="Genomic_DNA"/>
</dbReference>
<feature type="transmembrane region" description="Helical" evidence="1">
    <location>
        <begin position="49"/>
        <end position="69"/>
    </location>
</feature>
<dbReference type="InterPro" id="IPR047709">
    <property type="entry name" value="HpsJ-like"/>
</dbReference>
<keyword evidence="3" id="KW-1185">Reference proteome</keyword>
<name>A0A6H1U1G0_9CYAN</name>
<dbReference type="RefSeq" id="WP_168570821.1">
    <property type="nucleotide sequence ID" value="NZ_CP051167.1"/>
</dbReference>
<keyword evidence="1" id="KW-1133">Transmembrane helix</keyword>
<dbReference type="KEGG" id="oxy:HCG48_20465"/>
<organism evidence="2 3">
    <name type="scientific">Oxynema aestuarii AP17</name>
    <dbReference type="NCBI Taxonomy" id="2064643"/>
    <lineage>
        <taxon>Bacteria</taxon>
        <taxon>Bacillati</taxon>
        <taxon>Cyanobacteriota</taxon>
        <taxon>Cyanophyceae</taxon>
        <taxon>Oscillatoriophycideae</taxon>
        <taxon>Oscillatoriales</taxon>
        <taxon>Oscillatoriaceae</taxon>
        <taxon>Oxynema</taxon>
        <taxon>Oxynema aestuarii</taxon>
    </lineage>
</organism>
<sequence>MTPQSSIAAIALKVVGVVLILSSIIDYITLAIPVQLLERQWQLGYTTQIVDRGVIPLVALVFIFTGYWISSNEGGDRSSPGSIADLRFWALLFSTVLGVIYLLLFPLHLNNVRLERSATLTEIAQQANQAEEQLRGQLENPQFQQEIGQRREALKGQLSQLLEDQGRLDQALENPDVPDDEKQLLQEFKDNPGQIDAFLDERLSTEGFRDRRLTEIRTRRQDLESEAKTRFAKLAVQTGISSLLLSVAYSAIGWSGLKNMGYLQGGRRKRAGR</sequence>
<keyword evidence="1" id="KW-0472">Membrane</keyword>
<dbReference type="NCBIfam" id="NF038305">
    <property type="entry name" value="HpsJ_fam"/>
    <property type="match status" value="1"/>
</dbReference>
<evidence type="ECO:0000313" key="2">
    <source>
        <dbReference type="EMBL" id="QIZ72674.1"/>
    </source>
</evidence>
<dbReference type="AlphaFoldDB" id="A0A6H1U1G0"/>
<feature type="transmembrane region" description="Helical" evidence="1">
    <location>
        <begin position="89"/>
        <end position="107"/>
    </location>
</feature>
<feature type="transmembrane region" description="Helical" evidence="1">
    <location>
        <begin position="6"/>
        <end position="28"/>
    </location>
</feature>
<protein>
    <submittedName>
        <fullName evidence="2">Uncharacterized protein</fullName>
    </submittedName>
</protein>
<evidence type="ECO:0000256" key="1">
    <source>
        <dbReference type="SAM" id="Phobius"/>
    </source>
</evidence>